<dbReference type="PANTHER" id="PTHR37291">
    <property type="entry name" value="5-METHYLCYTOSINE-SPECIFIC RESTRICTION ENZYME B"/>
    <property type="match status" value="1"/>
</dbReference>
<sequence>MNSADRSVGHIDSAIRRRFAFVDVPPDVDVLDGEVEGLGLASFLEGLNERLDEHFGPDQLLGQAYLLADDRPLVTAEQLSHAFHHEIVPLVADYCLGRPGLLGSVLGKLVDGKTGRVVQTNPQDLPGMLADTFVTVGTAGEDGTAGWDGE</sequence>
<evidence type="ECO:0000313" key="2">
    <source>
        <dbReference type="Proteomes" id="UP001206206"/>
    </source>
</evidence>
<evidence type="ECO:0000313" key="1">
    <source>
        <dbReference type="EMBL" id="MCQ4043253.1"/>
    </source>
</evidence>
<dbReference type="EMBL" id="JANFNH010000013">
    <property type="protein sequence ID" value="MCQ4043253.1"/>
    <property type="molecule type" value="Genomic_DNA"/>
</dbReference>
<proteinExistence type="predicted"/>
<dbReference type="RefSeq" id="WP_255928172.1">
    <property type="nucleotide sequence ID" value="NZ_JANFNH010000013.1"/>
</dbReference>
<dbReference type="Proteomes" id="UP001206206">
    <property type="component" value="Unassembled WGS sequence"/>
</dbReference>
<organism evidence="1 2">
    <name type="scientific">Streptantibioticus rubrisoli</name>
    <dbReference type="NCBI Taxonomy" id="1387313"/>
    <lineage>
        <taxon>Bacteria</taxon>
        <taxon>Bacillati</taxon>
        <taxon>Actinomycetota</taxon>
        <taxon>Actinomycetes</taxon>
        <taxon>Kitasatosporales</taxon>
        <taxon>Streptomycetaceae</taxon>
        <taxon>Streptantibioticus</taxon>
    </lineage>
</organism>
<dbReference type="InterPro" id="IPR052934">
    <property type="entry name" value="Methyl-DNA_Rec/Restrict_Enz"/>
</dbReference>
<comment type="caution">
    <text evidence="1">The sequence shown here is derived from an EMBL/GenBank/DDBJ whole genome shotgun (WGS) entry which is preliminary data.</text>
</comment>
<dbReference type="PANTHER" id="PTHR37291:SF1">
    <property type="entry name" value="TYPE IV METHYL-DIRECTED RESTRICTION ENZYME ECOKMCRB SUBUNIT"/>
    <property type="match status" value="1"/>
</dbReference>
<reference evidence="1 2" key="1">
    <citation type="submission" date="2022-06" db="EMBL/GenBank/DDBJ databases">
        <title>Draft genome sequence of type strain Streptomyces rubrisoli DSM 42083.</title>
        <authorList>
            <person name="Duangmal K."/>
            <person name="Klaysubun C."/>
        </authorList>
    </citation>
    <scope>NUCLEOTIDE SEQUENCE [LARGE SCALE GENOMIC DNA]</scope>
    <source>
        <strain evidence="1 2">DSM 42083</strain>
    </source>
</reference>
<keyword evidence="2" id="KW-1185">Reference proteome</keyword>
<name>A0ABT1PD12_9ACTN</name>
<accession>A0ABT1PD12</accession>
<protein>
    <submittedName>
        <fullName evidence="1">Uncharacterized protein</fullName>
    </submittedName>
</protein>
<gene>
    <name evidence="1" type="ORF">NON19_14735</name>
</gene>